<name>A0A7D8UWD8_9HELO</name>
<feature type="region of interest" description="Disordered" evidence="1">
    <location>
        <begin position="1"/>
        <end position="42"/>
    </location>
</feature>
<proteinExistence type="predicted"/>
<dbReference type="PANTHER" id="PTHR38167:SF1">
    <property type="entry name" value="C2H2-TYPE DOMAIN-CONTAINING PROTEIN"/>
    <property type="match status" value="1"/>
</dbReference>
<feature type="region of interest" description="Disordered" evidence="1">
    <location>
        <begin position="234"/>
        <end position="257"/>
    </location>
</feature>
<evidence type="ECO:0000313" key="3">
    <source>
        <dbReference type="Proteomes" id="UP000481288"/>
    </source>
</evidence>
<sequence length="257" mass="28544">MAGRVIDLTFDDSSDENAVSNTSKPNVSKTSSTRQPLNPIPNNVQLPPIASLLPASELSAPLIEALNKASAKRVLELLMKVCHAHSASKALVEREFLVPKREVVPYHANTDSEDGGEESEEENESETGSENESVEEDAQHQVPAATSLKRKAEAIADNELFPRFAQCENCKEEFDVTENDKGDCVWHAGEKEFCDDDDFWADHDDDCHGDPYSDLMDDSTYEDGYKWSCCDRLGGEEGCKQTKHKTAGLPRKRSRHD</sequence>
<gene>
    <name evidence="2" type="ORF">LCER1_G003494</name>
</gene>
<evidence type="ECO:0000313" key="2">
    <source>
        <dbReference type="EMBL" id="TVY57247.1"/>
    </source>
</evidence>
<dbReference type="EMBL" id="QGMG01000105">
    <property type="protein sequence ID" value="TVY57247.1"/>
    <property type="molecule type" value="Genomic_DNA"/>
</dbReference>
<comment type="caution">
    <text evidence="2">The sequence shown here is derived from an EMBL/GenBank/DDBJ whole genome shotgun (WGS) entry which is preliminary data.</text>
</comment>
<feature type="region of interest" description="Disordered" evidence="1">
    <location>
        <begin position="105"/>
        <end position="146"/>
    </location>
</feature>
<dbReference type="Proteomes" id="UP000481288">
    <property type="component" value="Unassembled WGS sequence"/>
</dbReference>
<evidence type="ECO:0000256" key="1">
    <source>
        <dbReference type="SAM" id="MobiDB-lite"/>
    </source>
</evidence>
<reference evidence="2 3" key="1">
    <citation type="submission" date="2018-05" db="EMBL/GenBank/DDBJ databases">
        <title>Whole genome sequencing for identification of molecular markers to develop diagnostic detection tools for the regulated plant pathogen Lachnellula willkommii.</title>
        <authorList>
            <person name="Giroux E."/>
            <person name="Bilodeau G."/>
        </authorList>
    </citation>
    <scope>NUCLEOTIDE SEQUENCE [LARGE SCALE GENOMIC DNA]</scope>
    <source>
        <strain evidence="2 3">CBS 625.97</strain>
    </source>
</reference>
<accession>A0A7D8UWD8</accession>
<dbReference type="AlphaFoldDB" id="A0A7D8UWD8"/>
<feature type="compositionally biased region" description="Polar residues" evidence="1">
    <location>
        <begin position="16"/>
        <end position="42"/>
    </location>
</feature>
<dbReference type="PANTHER" id="PTHR38167">
    <property type="entry name" value="C2H2-TYPE DOMAIN-CONTAINING PROTEIN"/>
    <property type="match status" value="1"/>
</dbReference>
<feature type="compositionally biased region" description="Acidic residues" evidence="1">
    <location>
        <begin position="111"/>
        <end position="136"/>
    </location>
</feature>
<protein>
    <recommendedName>
        <fullName evidence="4">C2H2-type domain-containing protein</fullName>
    </recommendedName>
</protein>
<keyword evidence="3" id="KW-1185">Reference proteome</keyword>
<dbReference type="OrthoDB" id="5422613at2759"/>
<organism evidence="2 3">
    <name type="scientific">Lachnellula cervina</name>
    <dbReference type="NCBI Taxonomy" id="1316786"/>
    <lineage>
        <taxon>Eukaryota</taxon>
        <taxon>Fungi</taxon>
        <taxon>Dikarya</taxon>
        <taxon>Ascomycota</taxon>
        <taxon>Pezizomycotina</taxon>
        <taxon>Leotiomycetes</taxon>
        <taxon>Helotiales</taxon>
        <taxon>Lachnaceae</taxon>
        <taxon>Lachnellula</taxon>
    </lineage>
</organism>
<evidence type="ECO:0008006" key="4">
    <source>
        <dbReference type="Google" id="ProtNLM"/>
    </source>
</evidence>
<feature type="compositionally biased region" description="Basic residues" evidence="1">
    <location>
        <begin position="241"/>
        <end position="257"/>
    </location>
</feature>